<dbReference type="Proteomes" id="UP000008370">
    <property type="component" value="Unassembled WGS sequence"/>
</dbReference>
<dbReference type="GeneID" id="18913671"/>
<evidence type="ECO:0000256" key="1">
    <source>
        <dbReference type="SAM" id="MobiDB-lite"/>
    </source>
</evidence>
<reference evidence="2 3" key="1">
    <citation type="journal article" date="2012" name="BMC Genomics">
        <title>Comparative genomics of the white-rot fungi, Phanerochaete carnosa and P. chrysosporium, to elucidate the genetic basis of the distinct wood types they colonize.</title>
        <authorList>
            <person name="Suzuki H."/>
            <person name="MacDonald J."/>
            <person name="Syed K."/>
            <person name="Salamov A."/>
            <person name="Hori C."/>
            <person name="Aerts A."/>
            <person name="Henrissat B."/>
            <person name="Wiebenga A."/>
            <person name="vanKuyk P.A."/>
            <person name="Barry K."/>
            <person name="Lindquist E."/>
            <person name="LaButti K."/>
            <person name="Lapidus A."/>
            <person name="Lucas S."/>
            <person name="Coutinho P."/>
            <person name="Gong Y."/>
            <person name="Samejima M."/>
            <person name="Mahadevan R."/>
            <person name="Abou-Zaid M."/>
            <person name="de Vries R.P."/>
            <person name="Igarashi K."/>
            <person name="Yadav J.S."/>
            <person name="Grigoriev I.V."/>
            <person name="Master E.R."/>
        </authorList>
    </citation>
    <scope>NUCLEOTIDE SEQUENCE [LARGE SCALE GENOMIC DNA]</scope>
    <source>
        <strain evidence="2 3">HHB-10118-sp</strain>
    </source>
</reference>
<dbReference type="RefSeq" id="XP_007389573.1">
    <property type="nucleotide sequence ID" value="XM_007389511.1"/>
</dbReference>
<name>K5XCA9_PHACS</name>
<dbReference type="AlphaFoldDB" id="K5XCA9"/>
<feature type="compositionally biased region" description="Acidic residues" evidence="1">
    <location>
        <begin position="270"/>
        <end position="282"/>
    </location>
</feature>
<evidence type="ECO:0000313" key="3">
    <source>
        <dbReference type="Proteomes" id="UP000008370"/>
    </source>
</evidence>
<feature type="compositionally biased region" description="Basic and acidic residues" evidence="1">
    <location>
        <begin position="214"/>
        <end position="224"/>
    </location>
</feature>
<accession>K5XCA9</accession>
<feature type="compositionally biased region" description="Polar residues" evidence="1">
    <location>
        <begin position="192"/>
        <end position="213"/>
    </location>
</feature>
<feature type="region of interest" description="Disordered" evidence="1">
    <location>
        <begin position="158"/>
        <end position="339"/>
    </location>
</feature>
<gene>
    <name evidence="2" type="ORF">PHACADRAFT_23900</name>
</gene>
<protein>
    <submittedName>
        <fullName evidence="2">Uncharacterized protein</fullName>
    </submittedName>
</protein>
<feature type="compositionally biased region" description="Basic and acidic residues" evidence="1">
    <location>
        <begin position="285"/>
        <end position="303"/>
    </location>
</feature>
<feature type="compositionally biased region" description="Basic and acidic residues" evidence="1">
    <location>
        <begin position="248"/>
        <end position="263"/>
    </location>
</feature>
<keyword evidence="3" id="KW-1185">Reference proteome</keyword>
<sequence length="339" mass="37081">MGRKDDATATISAFWEKQSFSHFALCYTFLSLHRFTHASRTSMLQLCTDAFADSHNQAKMIKNSTRLARDYVGGKFDDTADFDPIDMVRFCYLHIRLYAEHIGGRPPTVMASSLSDPDAMFPGPAAWASLWDATNAALCKYSAEERWHAKLARLQKRERLGSRQPGVELTEPSAPADTSPSGDLTESPPPSQLATQSAQDRPSQEKPSSMQSDGRSRSISRDAEEPQVDAGSTRGRARTEEGLINEGQRADRRDASVRGEMHMNEAGGDATEDDEKEEDSASEDNAAREETEKDGAQVEKGDVDITDSSSPRGGGRIRGKVQGEVQGYSRSGSEDGPRG</sequence>
<dbReference type="KEGG" id="pco:PHACADRAFT_23900"/>
<organism evidence="2 3">
    <name type="scientific">Phanerochaete carnosa (strain HHB-10118-sp)</name>
    <name type="common">White-rot fungus</name>
    <name type="synonym">Peniophora carnosa</name>
    <dbReference type="NCBI Taxonomy" id="650164"/>
    <lineage>
        <taxon>Eukaryota</taxon>
        <taxon>Fungi</taxon>
        <taxon>Dikarya</taxon>
        <taxon>Basidiomycota</taxon>
        <taxon>Agaricomycotina</taxon>
        <taxon>Agaricomycetes</taxon>
        <taxon>Polyporales</taxon>
        <taxon>Phanerochaetaceae</taxon>
        <taxon>Phanerochaete</taxon>
    </lineage>
</organism>
<dbReference type="HOGENOM" id="CLU_819171_0_0_1"/>
<evidence type="ECO:0000313" key="2">
    <source>
        <dbReference type="EMBL" id="EKM60627.1"/>
    </source>
</evidence>
<dbReference type="EMBL" id="JH930468">
    <property type="protein sequence ID" value="EKM60627.1"/>
    <property type="molecule type" value="Genomic_DNA"/>
</dbReference>
<proteinExistence type="predicted"/>
<dbReference type="InParanoid" id="K5XCA9"/>